<dbReference type="EMBL" id="GG662734">
    <property type="protein sequence ID" value="EAR83462.1"/>
    <property type="molecule type" value="Genomic_DNA"/>
</dbReference>
<dbReference type="GeneID" id="7842871"/>
<comment type="similarity">
    <text evidence="2">Belongs to the CCC1 family.</text>
</comment>
<feature type="compositionally biased region" description="Basic and acidic residues" evidence="6">
    <location>
        <begin position="20"/>
        <end position="47"/>
    </location>
</feature>
<dbReference type="OrthoDB" id="73465at2759"/>
<evidence type="ECO:0000313" key="8">
    <source>
        <dbReference type="EMBL" id="EAR83462.1"/>
    </source>
</evidence>
<evidence type="ECO:0000256" key="2">
    <source>
        <dbReference type="ARBA" id="ARBA00007049"/>
    </source>
</evidence>
<evidence type="ECO:0000256" key="4">
    <source>
        <dbReference type="ARBA" id="ARBA00022989"/>
    </source>
</evidence>
<evidence type="ECO:0000313" key="9">
    <source>
        <dbReference type="Proteomes" id="UP000009168"/>
    </source>
</evidence>
<feature type="transmembrane region" description="Helical" evidence="7">
    <location>
        <begin position="218"/>
        <end position="240"/>
    </location>
</feature>
<keyword evidence="5 7" id="KW-0472">Membrane</keyword>
<evidence type="ECO:0000256" key="1">
    <source>
        <dbReference type="ARBA" id="ARBA00004127"/>
    </source>
</evidence>
<dbReference type="GO" id="GO:0012505">
    <property type="term" value="C:endomembrane system"/>
    <property type="evidence" value="ECO:0007669"/>
    <property type="project" value="UniProtKB-SubCell"/>
</dbReference>
<name>Q22DU3_TETTS</name>
<dbReference type="Proteomes" id="UP000009168">
    <property type="component" value="Unassembled WGS sequence"/>
</dbReference>
<dbReference type="RefSeq" id="XP_001031125.1">
    <property type="nucleotide sequence ID" value="XM_001031125.3"/>
</dbReference>
<proteinExistence type="inferred from homology"/>
<feature type="transmembrane region" description="Helical" evidence="7">
    <location>
        <begin position="186"/>
        <end position="206"/>
    </location>
</feature>
<dbReference type="Pfam" id="PF01988">
    <property type="entry name" value="VIT1"/>
    <property type="match status" value="1"/>
</dbReference>
<keyword evidence="3 7" id="KW-0812">Transmembrane</keyword>
<evidence type="ECO:0000256" key="3">
    <source>
        <dbReference type="ARBA" id="ARBA00022692"/>
    </source>
</evidence>
<sequence length="279" mass="30884">MLTRNLDKARQAYYEGNVEMSKKAHRNETVQGQEDEKLKSDHNEDHNNSGAYIKSAVYGGLDGTITTYSVVMGVAGANLATIVVVALGVANLIGDGICMALGDYLSTKSEIEFQRKERAREEWEVENNPDEEKNEMVELYEQKGITREDARSVVEIISKNKQAWVDIMMIEELGLLPEEEDPVKNAIVTFIAFVLFGLIPLIPFIIIEIASIKASNTLFYVSTAMTATFLFILGFTKSMFTYSKWWKSGLETLLIGVVAAGSSYLIGLAFRPLTDGASA</sequence>
<dbReference type="eggNOG" id="KOG4473">
    <property type="taxonomic scope" value="Eukaryota"/>
</dbReference>
<dbReference type="OMA" id="QMCCVGG"/>
<dbReference type="InParanoid" id="Q22DU3"/>
<dbReference type="STRING" id="312017.Q22DU3"/>
<comment type="subcellular location">
    <subcellularLocation>
        <location evidence="1">Endomembrane system</location>
        <topology evidence="1">Multi-pass membrane protein</topology>
    </subcellularLocation>
</comment>
<reference evidence="9" key="1">
    <citation type="journal article" date="2006" name="PLoS Biol.">
        <title>Macronuclear genome sequence of the ciliate Tetrahymena thermophila, a model eukaryote.</title>
        <authorList>
            <person name="Eisen J.A."/>
            <person name="Coyne R.S."/>
            <person name="Wu M."/>
            <person name="Wu D."/>
            <person name="Thiagarajan M."/>
            <person name="Wortman J.R."/>
            <person name="Badger J.H."/>
            <person name="Ren Q."/>
            <person name="Amedeo P."/>
            <person name="Jones K.M."/>
            <person name="Tallon L.J."/>
            <person name="Delcher A.L."/>
            <person name="Salzberg S.L."/>
            <person name="Silva J.C."/>
            <person name="Haas B.J."/>
            <person name="Majoros W.H."/>
            <person name="Farzad M."/>
            <person name="Carlton J.M."/>
            <person name="Smith R.K. Jr."/>
            <person name="Garg J."/>
            <person name="Pearlman R.E."/>
            <person name="Karrer K.M."/>
            <person name="Sun L."/>
            <person name="Manning G."/>
            <person name="Elde N.C."/>
            <person name="Turkewitz A.P."/>
            <person name="Asai D.J."/>
            <person name="Wilkes D.E."/>
            <person name="Wang Y."/>
            <person name="Cai H."/>
            <person name="Collins K."/>
            <person name="Stewart B.A."/>
            <person name="Lee S.R."/>
            <person name="Wilamowska K."/>
            <person name="Weinberg Z."/>
            <person name="Ruzzo W.L."/>
            <person name="Wloga D."/>
            <person name="Gaertig J."/>
            <person name="Frankel J."/>
            <person name="Tsao C.-C."/>
            <person name="Gorovsky M.A."/>
            <person name="Keeling P.J."/>
            <person name="Waller R.F."/>
            <person name="Patron N.J."/>
            <person name="Cherry J.M."/>
            <person name="Stover N.A."/>
            <person name="Krieger C.J."/>
            <person name="del Toro C."/>
            <person name="Ryder H.F."/>
            <person name="Williamson S.C."/>
            <person name="Barbeau R.A."/>
            <person name="Hamilton E.P."/>
            <person name="Orias E."/>
        </authorList>
    </citation>
    <scope>NUCLEOTIDE SEQUENCE [LARGE SCALE GENOMIC DNA]</scope>
    <source>
        <strain evidence="9">SB210</strain>
    </source>
</reference>
<evidence type="ECO:0000256" key="5">
    <source>
        <dbReference type="ARBA" id="ARBA00023136"/>
    </source>
</evidence>
<protein>
    <submittedName>
        <fullName evidence="8">Integral membrane protein</fullName>
    </submittedName>
</protein>
<accession>Q22DU3</accession>
<evidence type="ECO:0000256" key="6">
    <source>
        <dbReference type="SAM" id="MobiDB-lite"/>
    </source>
</evidence>
<dbReference type="PANTHER" id="PTHR31851">
    <property type="entry name" value="FE(2+)/MN(2+) TRANSPORTER PCL1"/>
    <property type="match status" value="1"/>
</dbReference>
<dbReference type="GO" id="GO:0005384">
    <property type="term" value="F:manganese ion transmembrane transporter activity"/>
    <property type="evidence" value="ECO:0007669"/>
    <property type="project" value="InterPro"/>
</dbReference>
<dbReference type="AlphaFoldDB" id="Q22DU3"/>
<dbReference type="HOGENOM" id="CLU_038957_2_0_1"/>
<feature type="region of interest" description="Disordered" evidence="6">
    <location>
        <begin position="17"/>
        <end position="47"/>
    </location>
</feature>
<feature type="transmembrane region" description="Helical" evidence="7">
    <location>
        <begin position="252"/>
        <end position="270"/>
    </location>
</feature>
<keyword evidence="9" id="KW-1185">Reference proteome</keyword>
<keyword evidence="4 7" id="KW-1133">Transmembrane helix</keyword>
<gene>
    <name evidence="8" type="ORF">TTHERM_00927170</name>
</gene>
<feature type="transmembrane region" description="Helical" evidence="7">
    <location>
        <begin position="70"/>
        <end position="93"/>
    </location>
</feature>
<organism evidence="8 9">
    <name type="scientific">Tetrahymena thermophila (strain SB210)</name>
    <dbReference type="NCBI Taxonomy" id="312017"/>
    <lineage>
        <taxon>Eukaryota</taxon>
        <taxon>Sar</taxon>
        <taxon>Alveolata</taxon>
        <taxon>Ciliophora</taxon>
        <taxon>Intramacronucleata</taxon>
        <taxon>Oligohymenophorea</taxon>
        <taxon>Hymenostomatida</taxon>
        <taxon>Tetrahymenina</taxon>
        <taxon>Tetrahymenidae</taxon>
        <taxon>Tetrahymena</taxon>
    </lineage>
</organism>
<dbReference type="InterPro" id="IPR008217">
    <property type="entry name" value="Ccc1_fam"/>
</dbReference>
<dbReference type="GO" id="GO:0030026">
    <property type="term" value="P:intracellular manganese ion homeostasis"/>
    <property type="evidence" value="ECO:0007669"/>
    <property type="project" value="InterPro"/>
</dbReference>
<dbReference type="KEGG" id="tet:TTHERM_00927170"/>
<evidence type="ECO:0000256" key="7">
    <source>
        <dbReference type="SAM" id="Phobius"/>
    </source>
</evidence>